<evidence type="ECO:0000313" key="9">
    <source>
        <dbReference type="EMBL" id="PRQ58656.1"/>
    </source>
</evidence>
<dbReference type="Proteomes" id="UP000238479">
    <property type="component" value="Chromosome 1"/>
</dbReference>
<dbReference type="InterPro" id="IPR036093">
    <property type="entry name" value="NAC_dom_sf"/>
</dbReference>
<proteinExistence type="predicted"/>
<dbReference type="STRING" id="74649.A0A2P6SJ18"/>
<dbReference type="PANTHER" id="PTHR31989">
    <property type="entry name" value="NAC DOMAIN-CONTAINING PROTEIN 82-RELATED"/>
    <property type="match status" value="1"/>
</dbReference>
<evidence type="ECO:0000256" key="7">
    <source>
        <dbReference type="SAM" id="Phobius"/>
    </source>
</evidence>
<dbReference type="EMBL" id="PDCK01000039">
    <property type="protein sequence ID" value="PRQ58656.1"/>
    <property type="molecule type" value="Genomic_DNA"/>
</dbReference>
<feature type="compositionally biased region" description="Pro residues" evidence="6">
    <location>
        <begin position="388"/>
        <end position="399"/>
    </location>
</feature>
<dbReference type="GO" id="GO:0005634">
    <property type="term" value="C:nucleus"/>
    <property type="evidence" value="ECO:0007669"/>
    <property type="project" value="UniProtKB-SubCell"/>
</dbReference>
<evidence type="ECO:0000313" key="10">
    <source>
        <dbReference type="Proteomes" id="UP000238479"/>
    </source>
</evidence>
<feature type="transmembrane region" description="Helical" evidence="7">
    <location>
        <begin position="440"/>
        <end position="461"/>
    </location>
</feature>
<keyword evidence="2" id="KW-0805">Transcription regulation</keyword>
<keyword evidence="4" id="KW-0804">Transcription</keyword>
<feature type="domain" description="NAC" evidence="8">
    <location>
        <begin position="19"/>
        <end position="169"/>
    </location>
</feature>
<feature type="region of interest" description="Disordered" evidence="6">
    <location>
        <begin position="378"/>
        <end position="415"/>
    </location>
</feature>
<name>A0A2P6SJ18_ROSCH</name>
<evidence type="ECO:0000256" key="5">
    <source>
        <dbReference type="ARBA" id="ARBA00023242"/>
    </source>
</evidence>
<dbReference type="SMR" id="A0A2P6SJ18"/>
<keyword evidence="10" id="KW-1185">Reference proteome</keyword>
<protein>
    <submittedName>
        <fullName evidence="9">Putative transcription factor NAM family</fullName>
    </submittedName>
</protein>
<keyword evidence="5" id="KW-0539">Nucleus</keyword>
<evidence type="ECO:0000259" key="8">
    <source>
        <dbReference type="PROSITE" id="PS51005"/>
    </source>
</evidence>
<comment type="caution">
    <text evidence="9">The sequence shown here is derived from an EMBL/GenBank/DDBJ whole genome shotgun (WGS) entry which is preliminary data.</text>
</comment>
<dbReference type="Gramene" id="PRQ58656">
    <property type="protein sequence ID" value="PRQ58656"/>
    <property type="gene ID" value="RchiOBHm_Chr1g0361701"/>
</dbReference>
<evidence type="ECO:0000256" key="2">
    <source>
        <dbReference type="ARBA" id="ARBA00023015"/>
    </source>
</evidence>
<comment type="subcellular location">
    <subcellularLocation>
        <location evidence="1">Nucleus</location>
    </subcellularLocation>
</comment>
<dbReference type="Pfam" id="PF02365">
    <property type="entry name" value="NAM"/>
    <property type="match status" value="1"/>
</dbReference>
<dbReference type="GO" id="GO:0006355">
    <property type="term" value="P:regulation of DNA-templated transcription"/>
    <property type="evidence" value="ECO:0007669"/>
    <property type="project" value="InterPro"/>
</dbReference>
<gene>
    <name evidence="9" type="ORF">RchiOBHm_Chr1g0361701</name>
</gene>
<dbReference type="InterPro" id="IPR003441">
    <property type="entry name" value="NAC-dom"/>
</dbReference>
<keyword evidence="3" id="KW-0238">DNA-binding</keyword>
<keyword evidence="7" id="KW-0812">Transmembrane</keyword>
<evidence type="ECO:0000256" key="4">
    <source>
        <dbReference type="ARBA" id="ARBA00023163"/>
    </source>
</evidence>
<reference evidence="9 10" key="1">
    <citation type="journal article" date="2018" name="Nat. Genet.">
        <title>The Rosa genome provides new insights in the design of modern roses.</title>
        <authorList>
            <person name="Bendahmane M."/>
        </authorList>
    </citation>
    <scope>NUCLEOTIDE SEQUENCE [LARGE SCALE GENOMIC DNA]</scope>
    <source>
        <strain evidence="10">cv. Old Blush</strain>
    </source>
</reference>
<dbReference type="GO" id="GO:0003677">
    <property type="term" value="F:DNA binding"/>
    <property type="evidence" value="ECO:0007669"/>
    <property type="project" value="UniProtKB-KW"/>
</dbReference>
<accession>A0A2P6SJ18</accession>
<dbReference type="PROSITE" id="PS51005">
    <property type="entry name" value="NAC"/>
    <property type="match status" value="1"/>
</dbReference>
<evidence type="ECO:0000256" key="1">
    <source>
        <dbReference type="ARBA" id="ARBA00004123"/>
    </source>
</evidence>
<evidence type="ECO:0000256" key="3">
    <source>
        <dbReference type="ARBA" id="ARBA00023125"/>
    </source>
</evidence>
<dbReference type="AlphaFoldDB" id="A0A2P6SJ18"/>
<keyword evidence="7" id="KW-0472">Membrane</keyword>
<organism evidence="9 10">
    <name type="scientific">Rosa chinensis</name>
    <name type="common">China rose</name>
    <dbReference type="NCBI Taxonomy" id="74649"/>
    <lineage>
        <taxon>Eukaryota</taxon>
        <taxon>Viridiplantae</taxon>
        <taxon>Streptophyta</taxon>
        <taxon>Embryophyta</taxon>
        <taxon>Tracheophyta</taxon>
        <taxon>Spermatophyta</taxon>
        <taxon>Magnoliopsida</taxon>
        <taxon>eudicotyledons</taxon>
        <taxon>Gunneridae</taxon>
        <taxon>Pentapetalae</taxon>
        <taxon>rosids</taxon>
        <taxon>fabids</taxon>
        <taxon>Rosales</taxon>
        <taxon>Rosaceae</taxon>
        <taxon>Rosoideae</taxon>
        <taxon>Rosoideae incertae sedis</taxon>
        <taxon>Rosa</taxon>
    </lineage>
</organism>
<dbReference type="Gene3D" id="2.170.150.80">
    <property type="entry name" value="NAC domain"/>
    <property type="match status" value="1"/>
</dbReference>
<evidence type="ECO:0000256" key="6">
    <source>
        <dbReference type="SAM" id="MobiDB-lite"/>
    </source>
</evidence>
<keyword evidence="7" id="KW-1133">Transmembrane helix</keyword>
<dbReference type="SUPFAM" id="SSF101941">
    <property type="entry name" value="NAC domain"/>
    <property type="match status" value="1"/>
</dbReference>
<dbReference type="OMA" id="GHTISEN"/>
<dbReference type="OrthoDB" id="1157535at2759"/>
<sequence length="467" mass="53166">MAASSSRHRVGYRFDPRELPVGYRFHPTEEELVDHFLKNKMQGCAFDEVPEVDICKHEPWDLPAFSPLRSDDEEWFYFSRPDYKAGKKQGQANRATEGGFWKITAKEGTIRARRSKAVIGKKRILTFYTGKVRSGQKTSWGIHEYYIPENLLPNAARQRDFVLCRLKKKDESTNIGACDEGEPSTNNASDFQNLMEVFGRQSIPEDLQITLQENTRRPEEIFDTLFPSPESPQLHNFSSMLGDNFLHANAVSDVHLELQYGFQPDDSEDEEFNVNSYLVDDGDYSLEETSRTTRLNHSSEPKSVVKVYDEGIHQQSMSSPVASSLPIRDANVMLLKFSQKNASPVNVAANLPRKELQADFGSHMLSHLGPQEVKYTSKLSEMPKPKPEPPTPKPKPVEPPSNDEGKGMKQKQTGTTISDWKSSFIVWKESPLILRSYPPAVYTCYMIGGLVLFIFFVEELISYGKWY</sequence>